<dbReference type="UniPathway" id="UPA00664"/>
<evidence type="ECO:0000313" key="8">
    <source>
        <dbReference type="EMBL" id="AEO07458.1"/>
    </source>
</evidence>
<comment type="catalytic activity">
    <reaction evidence="7">
        <text>L-cysteinyl-[prolipoprotein] + a 1,2-diacyl-sn-glycero-3-phospho-(1'-sn-glycerol) = an S-1,2-diacyl-sn-glyceryl-L-cysteinyl-[prolipoprotein] + sn-glycerol 1-phosphate + H(+)</text>
        <dbReference type="Rhea" id="RHEA:56712"/>
        <dbReference type="Rhea" id="RHEA-COMP:14679"/>
        <dbReference type="Rhea" id="RHEA-COMP:14680"/>
        <dbReference type="ChEBI" id="CHEBI:15378"/>
        <dbReference type="ChEBI" id="CHEBI:29950"/>
        <dbReference type="ChEBI" id="CHEBI:57685"/>
        <dbReference type="ChEBI" id="CHEBI:64716"/>
        <dbReference type="ChEBI" id="CHEBI:140658"/>
        <dbReference type="EC" id="2.5.1.145"/>
    </reaction>
</comment>
<dbReference type="EC" id="2.5.1.145" evidence="7"/>
<feature type="transmembrane region" description="Helical" evidence="7">
    <location>
        <begin position="237"/>
        <end position="255"/>
    </location>
</feature>
<dbReference type="AlphaFoldDB" id="A0A0H3GJ06"/>
<comment type="similarity">
    <text evidence="1 7">Belongs to the Lgt family.</text>
</comment>
<evidence type="ECO:0000256" key="1">
    <source>
        <dbReference type="ARBA" id="ARBA00007150"/>
    </source>
</evidence>
<evidence type="ECO:0000256" key="6">
    <source>
        <dbReference type="ARBA" id="ARBA00023136"/>
    </source>
</evidence>
<dbReference type="PROSITE" id="PS01311">
    <property type="entry name" value="LGT"/>
    <property type="match status" value="1"/>
</dbReference>
<keyword evidence="3 7" id="KW-0808">Transferase</keyword>
<dbReference type="EMBL" id="CP002002">
    <property type="protein sequence ID" value="AEO07458.1"/>
    <property type="molecule type" value="Genomic_DNA"/>
</dbReference>
<evidence type="ECO:0000256" key="5">
    <source>
        <dbReference type="ARBA" id="ARBA00022989"/>
    </source>
</evidence>
<keyword evidence="2 7" id="KW-1003">Cell membrane</keyword>
<dbReference type="InterPro" id="IPR001640">
    <property type="entry name" value="Lgt"/>
</dbReference>
<keyword evidence="6 7" id="KW-0472">Membrane</keyword>
<dbReference type="HAMAP" id="MF_01147">
    <property type="entry name" value="Lgt"/>
    <property type="match status" value="1"/>
</dbReference>
<accession>A0A0H3GJ06</accession>
<comment type="subcellular location">
    <subcellularLocation>
        <location evidence="7">Cell membrane</location>
        <topology evidence="7">Multi-pass membrane protein</topology>
    </subcellularLocation>
</comment>
<organism evidence="8 9">
    <name type="scientific">Listeria monocytogenes serotype 1/2a (strain 10403S)</name>
    <dbReference type="NCBI Taxonomy" id="393133"/>
    <lineage>
        <taxon>Bacteria</taxon>
        <taxon>Bacillati</taxon>
        <taxon>Bacillota</taxon>
        <taxon>Bacilli</taxon>
        <taxon>Bacillales</taxon>
        <taxon>Listeriaceae</taxon>
        <taxon>Listeria</taxon>
    </lineage>
</organism>
<dbReference type="KEGG" id="lmt:LMRG_01766"/>
<protein>
    <recommendedName>
        <fullName evidence="7">Phosphatidylglycerol--prolipoprotein diacylglyceryl transferase</fullName>
        <ecNumber evidence="7">2.5.1.145</ecNumber>
    </recommendedName>
</protein>
<proteinExistence type="inferred from homology"/>
<feature type="transmembrane region" description="Helical" evidence="7">
    <location>
        <begin position="51"/>
        <end position="74"/>
    </location>
</feature>
<feature type="transmembrane region" description="Helical" evidence="7">
    <location>
        <begin position="208"/>
        <end position="225"/>
    </location>
</feature>
<name>A0A0H3GJ06_LISM4</name>
<evidence type="ECO:0000256" key="4">
    <source>
        <dbReference type="ARBA" id="ARBA00022692"/>
    </source>
</evidence>
<gene>
    <name evidence="7" type="primary">lgt</name>
    <name evidence="8" type="ordered locus">LMRG_01766</name>
</gene>
<dbReference type="PANTHER" id="PTHR30589">
    <property type="entry name" value="PROLIPOPROTEIN DIACYLGLYCERYL TRANSFERASE"/>
    <property type="match status" value="1"/>
</dbReference>
<evidence type="ECO:0000313" key="9">
    <source>
        <dbReference type="Proteomes" id="UP000001288"/>
    </source>
</evidence>
<feature type="binding site" evidence="7">
    <location>
        <position position="137"/>
    </location>
    <ligand>
        <name>a 1,2-diacyl-sn-glycero-3-phospho-(1'-sn-glycerol)</name>
        <dbReference type="ChEBI" id="CHEBI:64716"/>
    </ligand>
</feature>
<sequence length="277" mass="31668">MGNGVQPLDPVAIQIGSISVKWYGVIIASAVVIALLLALSEANKRKMDKEIIVDLLIWAIPISIISARIYYVIFEWDFYKNNLGEIVKIWHGGIAIYGALIGAVLTAIIFSRIKKISFWQLADVVAPSLIIAQAIGRWGNFMNQEAHGAETTRSFLESLHLPDFIINQMYIDGAYYQPTFLYESLWNVLGFVILLIIRRTKIRRGELFLGYVIWYSFGRFFIEGMRTDSLMWGDFRVSQALSLLLIVLSIGIIIYRRLKMNPPYYMEDKFGKVVKKK</sequence>
<keyword evidence="8" id="KW-0449">Lipoprotein</keyword>
<dbReference type="RefSeq" id="WP_003722614.1">
    <property type="nucleotide sequence ID" value="NC_017544.1"/>
</dbReference>
<feature type="transmembrane region" description="Helical" evidence="7">
    <location>
        <begin position="179"/>
        <end position="196"/>
    </location>
</feature>
<dbReference type="PANTHER" id="PTHR30589:SF0">
    <property type="entry name" value="PHOSPHATIDYLGLYCEROL--PROLIPOPROTEIN DIACYLGLYCERYL TRANSFERASE"/>
    <property type="match status" value="1"/>
</dbReference>
<evidence type="ECO:0000256" key="3">
    <source>
        <dbReference type="ARBA" id="ARBA00022679"/>
    </source>
</evidence>
<keyword evidence="4 7" id="KW-0812">Transmembrane</keyword>
<dbReference type="Pfam" id="PF01790">
    <property type="entry name" value="LGT"/>
    <property type="match status" value="1"/>
</dbReference>
<dbReference type="GO" id="GO:0008961">
    <property type="term" value="F:phosphatidylglycerol-prolipoprotein diacylglyceryl transferase activity"/>
    <property type="evidence" value="ECO:0007669"/>
    <property type="project" value="UniProtKB-UniRule"/>
</dbReference>
<evidence type="ECO:0000256" key="7">
    <source>
        <dbReference type="HAMAP-Rule" id="MF_01147"/>
    </source>
</evidence>
<comment type="function">
    <text evidence="7">Catalyzes the transfer of the diacylglyceryl group from phosphatidylglycerol to the sulfhydryl group of the N-terminal cysteine of a prolipoprotein, the first step in the formation of mature lipoproteins.</text>
</comment>
<dbReference type="HOGENOM" id="CLU_013386_1_2_9"/>
<dbReference type="GO" id="GO:0042158">
    <property type="term" value="P:lipoprotein biosynthetic process"/>
    <property type="evidence" value="ECO:0007669"/>
    <property type="project" value="UniProtKB-UniRule"/>
</dbReference>
<dbReference type="SMR" id="A0A0H3GJ06"/>
<dbReference type="GO" id="GO:0005886">
    <property type="term" value="C:plasma membrane"/>
    <property type="evidence" value="ECO:0007669"/>
    <property type="project" value="UniProtKB-SubCell"/>
</dbReference>
<reference evidence="9" key="1">
    <citation type="submission" date="2010-04" db="EMBL/GenBank/DDBJ databases">
        <title>The genome sequence of Listeria monocytogenes strain 10403S.</title>
        <authorList>
            <consortium name="The Broad Institute Genome Sequencing Platform"/>
            <consortium name="The Broad Institute Genome Sequencing Center for Infectious Disease."/>
            <person name="Borowsky M."/>
            <person name="Borodovsky M."/>
            <person name="Young S.K."/>
            <person name="Zeng Q."/>
            <person name="Koehrsen M."/>
            <person name="Fitzgerald M."/>
            <person name="Wiedmann M."/>
            <person name="Swaminathan B."/>
            <person name="Lauer P."/>
            <person name="Portnoy D."/>
            <person name="Cossart P."/>
            <person name="Buchrieser C."/>
            <person name="Higgins D."/>
            <person name="Abouelleil A."/>
            <person name="Alvarado L."/>
            <person name="Arachchi H.M."/>
            <person name="Berlin A."/>
            <person name="Borenstein D."/>
            <person name="Brown A."/>
            <person name="Chapman S.B."/>
            <person name="Chen Z."/>
            <person name="Dunbar C.D."/>
            <person name="Engels R."/>
            <person name="Freedman E."/>
            <person name="Gearin G."/>
            <person name="Gellesch M."/>
            <person name="Goldberg J."/>
            <person name="Griggs A."/>
            <person name="Gujja S."/>
            <person name="Heilman E."/>
            <person name="Heiman D."/>
            <person name="Howarth C."/>
            <person name="Jen D."/>
            <person name="Larson L."/>
            <person name="Lui A."/>
            <person name="MacDonald J."/>
            <person name="Mehta T."/>
            <person name="Montmayeur A."/>
            <person name="Neiman D."/>
            <person name="Park D."/>
            <person name="Pearson M."/>
            <person name="Priest M."/>
            <person name="Richards J."/>
            <person name="Roberts A."/>
            <person name="Saif S."/>
            <person name="Shea T."/>
            <person name="Shenoy N."/>
            <person name="Sisk P."/>
            <person name="Stolte C."/>
            <person name="Sykes S."/>
            <person name="Walk T."/>
            <person name="White J."/>
            <person name="Yandava C."/>
            <person name="Haas B."/>
            <person name="Nusbaum C."/>
            <person name="Birren B."/>
        </authorList>
    </citation>
    <scope>NUCLEOTIDE SEQUENCE [LARGE SCALE GENOMIC DNA]</scope>
    <source>
        <strain evidence="9">10403S</strain>
    </source>
</reference>
<dbReference type="NCBIfam" id="TIGR00544">
    <property type="entry name" value="lgt"/>
    <property type="match status" value="1"/>
</dbReference>
<keyword evidence="5 7" id="KW-1133">Transmembrane helix</keyword>
<feature type="transmembrane region" description="Helical" evidence="7">
    <location>
        <begin position="20"/>
        <end position="39"/>
    </location>
</feature>
<comment type="pathway">
    <text evidence="7">Protein modification; lipoprotein biosynthesis (diacylglyceryl transfer).</text>
</comment>
<dbReference type="Proteomes" id="UP000001288">
    <property type="component" value="Chromosome"/>
</dbReference>
<feature type="transmembrane region" description="Helical" evidence="7">
    <location>
        <begin position="118"/>
        <end position="136"/>
    </location>
</feature>
<evidence type="ECO:0000256" key="2">
    <source>
        <dbReference type="ARBA" id="ARBA00022475"/>
    </source>
</evidence>
<feature type="transmembrane region" description="Helical" evidence="7">
    <location>
        <begin position="94"/>
        <end position="111"/>
    </location>
</feature>